<evidence type="ECO:0000313" key="4">
    <source>
        <dbReference type="EMBL" id="CAG2254398.1"/>
    </source>
</evidence>
<sequence length="222" mass="24745">MADKSSAKTQRDRKPNFTQEEVNVIQDQVQKNYKVINEKFGDGITNSRKIAVWSRISILVSALGVANRSPKDCKDKWANTKKVAKKVFNNHDNSAALPEESASNSQDLFDTPPSQPLSQSGSESILQPLPLISLLPAVNIQVPRPVAAVVELGTLTAQKAENPKKRKATADDVYGLQVLYLKGEMEKQTKEMKKLDLQIELLELMKQDKENTPLTFSQLLMN</sequence>
<evidence type="ECO:0000256" key="2">
    <source>
        <dbReference type="SAM" id="MobiDB-lite"/>
    </source>
</evidence>
<dbReference type="OrthoDB" id="6080855at2759"/>
<dbReference type="EMBL" id="CAJPWZ010003244">
    <property type="protein sequence ID" value="CAG2254398.1"/>
    <property type="molecule type" value="Genomic_DNA"/>
</dbReference>
<reference evidence="4" key="1">
    <citation type="submission" date="2021-03" db="EMBL/GenBank/DDBJ databases">
        <authorList>
            <person name="Bekaert M."/>
        </authorList>
    </citation>
    <scope>NUCLEOTIDE SEQUENCE</scope>
</reference>
<evidence type="ECO:0000313" key="5">
    <source>
        <dbReference type="Proteomes" id="UP000683360"/>
    </source>
</evidence>
<feature type="domain" description="Myb-like" evidence="3">
    <location>
        <begin position="9"/>
        <end position="81"/>
    </location>
</feature>
<dbReference type="PANTHER" id="PTHR23098">
    <property type="entry name" value="AGAP001331-PA-RELATED"/>
    <property type="match status" value="1"/>
</dbReference>
<name>A0A8S3VL65_MYTED</name>
<keyword evidence="1" id="KW-0175">Coiled coil</keyword>
<comment type="caution">
    <text evidence="4">The sequence shown here is derived from an EMBL/GenBank/DDBJ whole genome shotgun (WGS) entry which is preliminary data.</text>
</comment>
<dbReference type="Pfam" id="PF13873">
    <property type="entry name" value="Myb_DNA-bind_5"/>
    <property type="match status" value="1"/>
</dbReference>
<feature type="region of interest" description="Disordered" evidence="2">
    <location>
        <begin position="95"/>
        <end position="122"/>
    </location>
</feature>
<dbReference type="Gene3D" id="1.10.10.60">
    <property type="entry name" value="Homeodomain-like"/>
    <property type="match status" value="1"/>
</dbReference>
<dbReference type="Proteomes" id="UP000683360">
    <property type="component" value="Unassembled WGS sequence"/>
</dbReference>
<dbReference type="InterPro" id="IPR001005">
    <property type="entry name" value="SANT/Myb"/>
</dbReference>
<dbReference type="InterPro" id="IPR028002">
    <property type="entry name" value="Myb_DNA-bind_5"/>
</dbReference>
<dbReference type="PROSITE" id="PS50090">
    <property type="entry name" value="MYB_LIKE"/>
    <property type="match status" value="1"/>
</dbReference>
<accession>A0A8S3VL65</accession>
<protein>
    <recommendedName>
        <fullName evidence="3">Myb-like domain-containing protein</fullName>
    </recommendedName>
</protein>
<evidence type="ECO:0000256" key="1">
    <source>
        <dbReference type="SAM" id="Coils"/>
    </source>
</evidence>
<evidence type="ECO:0000259" key="3">
    <source>
        <dbReference type="PROSITE" id="PS50090"/>
    </source>
</evidence>
<gene>
    <name evidence="4" type="ORF">MEDL_65906</name>
</gene>
<feature type="region of interest" description="Disordered" evidence="2">
    <location>
        <begin position="1"/>
        <end position="20"/>
    </location>
</feature>
<organism evidence="4 5">
    <name type="scientific">Mytilus edulis</name>
    <name type="common">Blue mussel</name>
    <dbReference type="NCBI Taxonomy" id="6550"/>
    <lineage>
        <taxon>Eukaryota</taxon>
        <taxon>Metazoa</taxon>
        <taxon>Spiralia</taxon>
        <taxon>Lophotrochozoa</taxon>
        <taxon>Mollusca</taxon>
        <taxon>Bivalvia</taxon>
        <taxon>Autobranchia</taxon>
        <taxon>Pteriomorphia</taxon>
        <taxon>Mytilida</taxon>
        <taxon>Mytiloidea</taxon>
        <taxon>Mytilidae</taxon>
        <taxon>Mytilinae</taxon>
        <taxon>Mytilus</taxon>
    </lineage>
</organism>
<dbReference type="GO" id="GO:0005634">
    <property type="term" value="C:nucleus"/>
    <property type="evidence" value="ECO:0007669"/>
    <property type="project" value="TreeGrafter"/>
</dbReference>
<keyword evidence="5" id="KW-1185">Reference proteome</keyword>
<dbReference type="PANTHER" id="PTHR23098:SF23">
    <property type="entry name" value="MYB-RELATED TRANSCRIPTION FACTOR, PARTNER OF PROFILIN-LIKE ISOFORM X2-RELATED"/>
    <property type="match status" value="1"/>
</dbReference>
<proteinExistence type="predicted"/>
<dbReference type="AlphaFoldDB" id="A0A8S3VL65"/>
<feature type="coiled-coil region" evidence="1">
    <location>
        <begin position="185"/>
        <end position="212"/>
    </location>
</feature>
<feature type="compositionally biased region" description="Basic and acidic residues" evidence="2">
    <location>
        <begin position="1"/>
        <end position="15"/>
    </location>
</feature>